<keyword evidence="2" id="KW-0812">Transmembrane</keyword>
<accession>A0A7W6FUV9</accession>
<feature type="compositionally biased region" description="Basic residues" evidence="1">
    <location>
        <begin position="98"/>
        <end position="107"/>
    </location>
</feature>
<dbReference type="Proteomes" id="UP000531216">
    <property type="component" value="Unassembled WGS sequence"/>
</dbReference>
<evidence type="ECO:0000313" key="4">
    <source>
        <dbReference type="Proteomes" id="UP000531216"/>
    </source>
</evidence>
<evidence type="ECO:0000313" key="3">
    <source>
        <dbReference type="EMBL" id="MBB3935417.1"/>
    </source>
</evidence>
<proteinExistence type="predicted"/>
<dbReference type="EMBL" id="JACIDO010000003">
    <property type="protein sequence ID" value="MBB3935417.1"/>
    <property type="molecule type" value="Genomic_DNA"/>
</dbReference>
<dbReference type="AlphaFoldDB" id="A0A7W6FUV9"/>
<keyword evidence="2" id="KW-1133">Transmembrane helix</keyword>
<gene>
    <name evidence="3" type="ORF">GGR05_001561</name>
</gene>
<keyword evidence="2" id="KW-0472">Membrane</keyword>
<keyword evidence="4" id="KW-1185">Reference proteome</keyword>
<reference evidence="3 4" key="1">
    <citation type="submission" date="2020-08" db="EMBL/GenBank/DDBJ databases">
        <title>Genomic Encyclopedia of Type Strains, Phase IV (KMG-IV): sequencing the most valuable type-strain genomes for metagenomic binning, comparative biology and taxonomic classification.</title>
        <authorList>
            <person name="Goeker M."/>
        </authorList>
    </citation>
    <scope>NUCLEOTIDE SEQUENCE [LARGE SCALE GENOMIC DNA]</scope>
    <source>
        <strain evidence="3 4">DSM 25024</strain>
    </source>
</reference>
<evidence type="ECO:0000256" key="1">
    <source>
        <dbReference type="SAM" id="MobiDB-lite"/>
    </source>
</evidence>
<protein>
    <submittedName>
        <fullName evidence="3">VanZ family protein</fullName>
    </submittedName>
</protein>
<organism evidence="3 4">
    <name type="scientific">Aureimonas phyllosphaerae</name>
    <dbReference type="NCBI Taxonomy" id="1166078"/>
    <lineage>
        <taxon>Bacteria</taxon>
        <taxon>Pseudomonadati</taxon>
        <taxon>Pseudomonadota</taxon>
        <taxon>Alphaproteobacteria</taxon>
        <taxon>Hyphomicrobiales</taxon>
        <taxon>Aurantimonadaceae</taxon>
        <taxon>Aureimonas</taxon>
    </lineage>
</organism>
<sequence length="107" mass="11580">MPVDFDRALAFCSLTALFVMAYPRHSIAVGLAIVVGAIAIEWLQELSPTRHARFDDALVKACGALVGLFLGRLLLLGHARLRDNERGTGSNGRMIKPTARKPKAPAK</sequence>
<feature type="transmembrane region" description="Helical" evidence="2">
    <location>
        <begin position="57"/>
        <end position="76"/>
    </location>
</feature>
<feature type="region of interest" description="Disordered" evidence="1">
    <location>
        <begin position="83"/>
        <end position="107"/>
    </location>
</feature>
<name>A0A7W6FUV9_9HYPH</name>
<comment type="caution">
    <text evidence="3">The sequence shown here is derived from an EMBL/GenBank/DDBJ whole genome shotgun (WGS) entry which is preliminary data.</text>
</comment>
<evidence type="ECO:0000256" key="2">
    <source>
        <dbReference type="SAM" id="Phobius"/>
    </source>
</evidence>